<dbReference type="SMART" id="SM00858">
    <property type="entry name" value="SAF"/>
    <property type="match status" value="1"/>
</dbReference>
<feature type="domain" description="SAF" evidence="1">
    <location>
        <begin position="278"/>
        <end position="334"/>
    </location>
</feature>
<dbReference type="InterPro" id="IPR013132">
    <property type="entry name" value="PseI/NeuA/B-like_N"/>
</dbReference>
<dbReference type="EMBL" id="CP036498">
    <property type="protein sequence ID" value="QUS39123.1"/>
    <property type="molecule type" value="Genomic_DNA"/>
</dbReference>
<dbReference type="Pfam" id="PF08666">
    <property type="entry name" value="SAF"/>
    <property type="match status" value="1"/>
</dbReference>
<dbReference type="InterPro" id="IPR057736">
    <property type="entry name" value="SAF_PseI/NeuA/NeuB"/>
</dbReference>
<dbReference type="SUPFAM" id="SSF51569">
    <property type="entry name" value="Aldolase"/>
    <property type="match status" value="1"/>
</dbReference>
<accession>A0ABX8A9K5</accession>
<keyword evidence="3" id="KW-1185">Reference proteome</keyword>
<dbReference type="InterPro" id="IPR036732">
    <property type="entry name" value="AFP_Neu5c_C_sf"/>
</dbReference>
<dbReference type="PANTHER" id="PTHR42966">
    <property type="entry name" value="N-ACETYLNEURAMINATE SYNTHASE"/>
    <property type="match status" value="1"/>
</dbReference>
<proteinExistence type="predicted"/>
<dbReference type="RefSeq" id="WP_211912668.1">
    <property type="nucleotide sequence ID" value="NZ_CP036498.1"/>
</dbReference>
<dbReference type="SUPFAM" id="SSF51269">
    <property type="entry name" value="AFP III-like domain"/>
    <property type="match status" value="1"/>
</dbReference>
<name>A0ABX8A9K5_9BRAD</name>
<dbReference type="InterPro" id="IPR013785">
    <property type="entry name" value="Aldolase_TIM"/>
</dbReference>
<organism evidence="2 3">
    <name type="scientific">Tardiphaga alba</name>
    <dbReference type="NCBI Taxonomy" id="340268"/>
    <lineage>
        <taxon>Bacteria</taxon>
        <taxon>Pseudomonadati</taxon>
        <taxon>Pseudomonadota</taxon>
        <taxon>Alphaproteobacteria</taxon>
        <taxon>Hyphomicrobiales</taxon>
        <taxon>Nitrobacteraceae</taxon>
        <taxon>Tardiphaga</taxon>
    </lineage>
</organism>
<sequence length="335" mass="35304">MTRPLTIIAEAGVNHDGDVHKAIALVRAARKAGADIVKFQYFQTDTIVAAGAKSAAYQQANTGIADQSSLLRSLELSLEDYARVAAACRDEGIGFLCTSFDTNAIAALVALGMPALKIPSGELTNHPMLKAYAGQGLPVWLSTGMGTLAEVGVALAVLDAAGATDVTILHCTSIYPAPVDALNLLAIGTLAQSFGRPVGYSDHSLDDHASVAAVALGAQLIEKHFTLDCNSPGPDHRASLEPAAFAQMVRRLRETSAMLGDGVKRPVPAEMETARLVRRSWHSTRDLRAGDVISSRDIVLLRPATGIAPSQGIEGRRLVRDVRVNSAINTDDIAP</sequence>
<evidence type="ECO:0000313" key="3">
    <source>
        <dbReference type="Proteomes" id="UP000682843"/>
    </source>
</evidence>
<protein>
    <submittedName>
        <fullName evidence="2">N-acetylneuraminate synthase</fullName>
    </submittedName>
</protein>
<dbReference type="Gene3D" id="3.90.1210.10">
    <property type="entry name" value="Antifreeze-like/N-acetylneuraminic acid synthase C-terminal domain"/>
    <property type="match status" value="1"/>
</dbReference>
<dbReference type="Pfam" id="PF03102">
    <property type="entry name" value="NeuB"/>
    <property type="match status" value="1"/>
</dbReference>
<dbReference type="PANTHER" id="PTHR42966:SF1">
    <property type="entry name" value="SIALIC ACID SYNTHASE"/>
    <property type="match status" value="1"/>
</dbReference>
<reference evidence="2 3" key="1">
    <citation type="submission" date="2019-02" db="EMBL/GenBank/DDBJ databases">
        <title>Emended description of the genus Rhodopseudomonas and description of Rhodopseudomonas albus sp. nov., a non-phototrophic, heavy-metal-tolerant bacterium isolated from garden soil.</title>
        <authorList>
            <person name="Bao Z."/>
            <person name="Cao W.W."/>
            <person name="Sato Y."/>
            <person name="Nishizawa T."/>
            <person name="Zhao J."/>
            <person name="Guo Y."/>
            <person name="Ohta H."/>
        </authorList>
    </citation>
    <scope>NUCLEOTIDE SEQUENCE [LARGE SCALE GENOMIC DNA]</scope>
    <source>
        <strain evidence="2 3">SK50-23</strain>
    </source>
</reference>
<dbReference type="InterPro" id="IPR013974">
    <property type="entry name" value="SAF"/>
</dbReference>
<dbReference type="Gene3D" id="3.20.20.70">
    <property type="entry name" value="Aldolase class I"/>
    <property type="match status" value="1"/>
</dbReference>
<gene>
    <name evidence="2" type="ORF">RPMA_09945</name>
</gene>
<evidence type="ECO:0000313" key="2">
    <source>
        <dbReference type="EMBL" id="QUS39123.1"/>
    </source>
</evidence>
<evidence type="ECO:0000259" key="1">
    <source>
        <dbReference type="SMART" id="SM00858"/>
    </source>
</evidence>
<dbReference type="Proteomes" id="UP000682843">
    <property type="component" value="Chromosome"/>
</dbReference>
<dbReference type="InterPro" id="IPR051690">
    <property type="entry name" value="PseI-like"/>
</dbReference>
<dbReference type="CDD" id="cd11615">
    <property type="entry name" value="SAF_NeuB_like"/>
    <property type="match status" value="1"/>
</dbReference>